<name>A0ABD1T2U7_9LAMI</name>
<dbReference type="GO" id="GO:0004553">
    <property type="term" value="F:hydrolase activity, hydrolyzing O-glycosyl compounds"/>
    <property type="evidence" value="ECO:0007669"/>
    <property type="project" value="UniProtKB-ARBA"/>
</dbReference>
<evidence type="ECO:0000313" key="11">
    <source>
        <dbReference type="EMBL" id="KAL2507013.1"/>
    </source>
</evidence>
<evidence type="ECO:0000313" key="12">
    <source>
        <dbReference type="Proteomes" id="UP001604277"/>
    </source>
</evidence>
<dbReference type="InterPro" id="IPR012334">
    <property type="entry name" value="Pectin_lyas_fold"/>
</dbReference>
<accession>A0ABD1T2U7</accession>
<comment type="similarity">
    <text evidence="2 9">Belongs to the glycosyl hydrolase 28 family.</text>
</comment>
<evidence type="ECO:0000256" key="8">
    <source>
        <dbReference type="PROSITE-ProRule" id="PRU10052"/>
    </source>
</evidence>
<evidence type="ECO:0000256" key="1">
    <source>
        <dbReference type="ARBA" id="ARBA00004191"/>
    </source>
</evidence>
<reference evidence="12" key="1">
    <citation type="submission" date="2024-07" db="EMBL/GenBank/DDBJ databases">
        <title>Two chromosome-level genome assemblies of Korean endemic species Abeliophyllum distichum and Forsythia ovata (Oleaceae).</title>
        <authorList>
            <person name="Jang H."/>
        </authorList>
    </citation>
    <scope>NUCLEOTIDE SEQUENCE [LARGE SCALE GENOMIC DNA]</scope>
</reference>
<dbReference type="SUPFAM" id="SSF51126">
    <property type="entry name" value="Pectin lyase-like"/>
    <property type="match status" value="1"/>
</dbReference>
<gene>
    <name evidence="11" type="ORF">Fot_30660</name>
</gene>
<organism evidence="11 12">
    <name type="scientific">Forsythia ovata</name>
    <dbReference type="NCBI Taxonomy" id="205694"/>
    <lineage>
        <taxon>Eukaryota</taxon>
        <taxon>Viridiplantae</taxon>
        <taxon>Streptophyta</taxon>
        <taxon>Embryophyta</taxon>
        <taxon>Tracheophyta</taxon>
        <taxon>Spermatophyta</taxon>
        <taxon>Magnoliopsida</taxon>
        <taxon>eudicotyledons</taxon>
        <taxon>Gunneridae</taxon>
        <taxon>Pentapetalae</taxon>
        <taxon>asterids</taxon>
        <taxon>lamiids</taxon>
        <taxon>Lamiales</taxon>
        <taxon>Oleaceae</taxon>
        <taxon>Forsythieae</taxon>
        <taxon>Forsythia</taxon>
    </lineage>
</organism>
<proteinExistence type="inferred from homology"/>
<dbReference type="Proteomes" id="UP001604277">
    <property type="component" value="Unassembled WGS sequence"/>
</dbReference>
<dbReference type="PANTHER" id="PTHR31375">
    <property type="match status" value="1"/>
</dbReference>
<protein>
    <submittedName>
        <fullName evidence="11">Polygalacturonase QRT2</fullName>
    </submittedName>
</protein>
<evidence type="ECO:0000256" key="3">
    <source>
        <dbReference type="ARBA" id="ARBA00022512"/>
    </source>
</evidence>
<keyword evidence="6 9" id="KW-0326">Glycosidase</keyword>
<dbReference type="InterPro" id="IPR000743">
    <property type="entry name" value="Glyco_hydro_28"/>
</dbReference>
<dbReference type="Pfam" id="PF00295">
    <property type="entry name" value="Glyco_hydro_28"/>
    <property type="match status" value="1"/>
</dbReference>
<dbReference type="SMART" id="SM00710">
    <property type="entry name" value="PbH1"/>
    <property type="match status" value="5"/>
</dbReference>
<sequence length="428" mass="46964">MQLYKTSVTSLQKLVISSKYRKDKKEEKSIINPQKVPEKDKFSNFNQSSNHVVHGARRSRHKVIINVDHFGAKADGQTDDTQVPVPPARGRDEAPAQSIDGSPSCRDGARHFHGRAGHAPVSQIKGTIRAFSELHEDTDRFWIKFQNLRNFQVQGGGIVDGNGEIWWKNSCKIKKTLAMTFEHCTNLKVTNLHIQNSQQMHLIFQNCVGVNASYLNVTAPGTSPNTDGIHITKTQNIEITTSEIKTGDDCISIVNGSKNIRITNIVCGPGHGISIGSLGENHLEHHVSNVLVDGATLSSTKNGVRIKTWQGGSGYARNITFQNIEMHNVFNPIIINQNYCDKLDESCKEQKSAVQVMDVVYNNIRGTSASEVAIKLECSDTVPCRGIVLENINLSRQGEGEAEANCSNIIGLISLGTPVSPSCPNFGN</sequence>
<keyword evidence="4" id="KW-0964">Secreted</keyword>
<evidence type="ECO:0000256" key="9">
    <source>
        <dbReference type="RuleBase" id="RU361169"/>
    </source>
</evidence>
<comment type="subcellular location">
    <subcellularLocation>
        <location evidence="1">Secreted</location>
        <location evidence="1">Cell wall</location>
    </subcellularLocation>
</comment>
<dbReference type="EMBL" id="JBFOLJ010000009">
    <property type="protein sequence ID" value="KAL2507013.1"/>
    <property type="molecule type" value="Genomic_DNA"/>
</dbReference>
<evidence type="ECO:0000256" key="5">
    <source>
        <dbReference type="ARBA" id="ARBA00022801"/>
    </source>
</evidence>
<keyword evidence="7" id="KW-0961">Cell wall biogenesis/degradation</keyword>
<keyword evidence="12" id="KW-1185">Reference proteome</keyword>
<dbReference type="Gene3D" id="2.160.20.10">
    <property type="entry name" value="Single-stranded right-handed beta-helix, Pectin lyase-like"/>
    <property type="match status" value="1"/>
</dbReference>
<comment type="caution">
    <text evidence="11">The sequence shown here is derived from an EMBL/GenBank/DDBJ whole genome shotgun (WGS) entry which is preliminary data.</text>
</comment>
<dbReference type="PROSITE" id="PS00502">
    <property type="entry name" value="POLYGALACTURONASE"/>
    <property type="match status" value="1"/>
</dbReference>
<dbReference type="InterPro" id="IPR011050">
    <property type="entry name" value="Pectin_lyase_fold/virulence"/>
</dbReference>
<keyword evidence="3" id="KW-0134">Cell wall</keyword>
<feature type="region of interest" description="Disordered" evidence="10">
    <location>
        <begin position="70"/>
        <end position="119"/>
    </location>
</feature>
<dbReference type="GO" id="GO:0071555">
    <property type="term" value="P:cell wall organization"/>
    <property type="evidence" value="ECO:0007669"/>
    <property type="project" value="UniProtKB-KW"/>
</dbReference>
<feature type="active site" evidence="8">
    <location>
        <position position="271"/>
    </location>
</feature>
<evidence type="ECO:0000256" key="2">
    <source>
        <dbReference type="ARBA" id="ARBA00008834"/>
    </source>
</evidence>
<keyword evidence="5 9" id="KW-0378">Hydrolase</keyword>
<evidence type="ECO:0000256" key="7">
    <source>
        <dbReference type="ARBA" id="ARBA00023316"/>
    </source>
</evidence>
<evidence type="ECO:0000256" key="6">
    <source>
        <dbReference type="ARBA" id="ARBA00023295"/>
    </source>
</evidence>
<evidence type="ECO:0000256" key="4">
    <source>
        <dbReference type="ARBA" id="ARBA00022525"/>
    </source>
</evidence>
<dbReference type="InterPro" id="IPR006626">
    <property type="entry name" value="PbH1"/>
</dbReference>
<dbReference type="FunFam" id="2.160.20.10:FF:000111">
    <property type="entry name" value="Pectin lyase-like superfamily protein"/>
    <property type="match status" value="1"/>
</dbReference>
<evidence type="ECO:0000256" key="10">
    <source>
        <dbReference type="SAM" id="MobiDB-lite"/>
    </source>
</evidence>
<dbReference type="AlphaFoldDB" id="A0ABD1T2U7"/>